<evidence type="ECO:0000313" key="4">
    <source>
        <dbReference type="EMBL" id="WBE25974.1"/>
    </source>
</evidence>
<dbReference type="AlphaFoldDB" id="A0AAF0AJG6"/>
<organism evidence="4 5">
    <name type="scientific">Denitrificimonas caeni</name>
    <dbReference type="NCBI Taxonomy" id="521720"/>
    <lineage>
        <taxon>Bacteria</taxon>
        <taxon>Pseudomonadati</taxon>
        <taxon>Pseudomonadota</taxon>
        <taxon>Gammaproteobacteria</taxon>
        <taxon>Pseudomonadales</taxon>
        <taxon>Pseudomonadaceae</taxon>
        <taxon>Denitrificimonas</taxon>
    </lineage>
</organism>
<sequence>MLAMILASENIAFSAALLLMLMIALLEGVGMLFGLGISNLLESVLPETDFSPHAEVAQLDAQSALSRFLGWLRVGQVPLLMLLMVFLLCFGLLGLIVQNILHELSGWLAPGWIAAPLIMLLSLPLVRTCGGLLQWLMPKDETTAVSSESLIGRIATITLGTAAYGYPAEARVKDQHGYSHYIQLEPDDASHVFEQGTAVLVLSREGAIYRGIRNSNPHLTE</sequence>
<keyword evidence="1" id="KW-0812">Transmembrane</keyword>
<keyword evidence="1" id="KW-0472">Membrane</keyword>
<feature type="transmembrane region" description="Helical" evidence="1">
    <location>
        <begin position="107"/>
        <end position="126"/>
    </location>
</feature>
<feature type="transmembrane region" description="Helical" evidence="1">
    <location>
        <begin position="12"/>
        <end position="35"/>
    </location>
</feature>
<dbReference type="EMBL" id="CP114976">
    <property type="protein sequence ID" value="WBE25974.1"/>
    <property type="molecule type" value="Genomic_DNA"/>
</dbReference>
<gene>
    <name evidence="4" type="ORF">O6P33_03805</name>
</gene>
<keyword evidence="5" id="KW-1185">Reference proteome</keyword>
<dbReference type="RefSeq" id="WP_269818919.1">
    <property type="nucleotide sequence ID" value="NZ_CP114976.1"/>
</dbReference>
<evidence type="ECO:0000256" key="1">
    <source>
        <dbReference type="SAM" id="Phobius"/>
    </source>
</evidence>
<keyword evidence="1" id="KW-1133">Transmembrane helix</keyword>
<evidence type="ECO:0000313" key="5">
    <source>
        <dbReference type="Proteomes" id="UP001212189"/>
    </source>
</evidence>
<feature type="domain" description="Inner membrane protein YqiJ OB-fold" evidence="2">
    <location>
        <begin position="149"/>
        <end position="212"/>
    </location>
</feature>
<accession>A0AAF0AJG6</accession>
<evidence type="ECO:0000259" key="2">
    <source>
        <dbReference type="Pfam" id="PF07290"/>
    </source>
</evidence>
<dbReference type="Pfam" id="PF21001">
    <property type="entry name" value="YqiJ_N"/>
    <property type="match status" value="1"/>
</dbReference>
<protein>
    <submittedName>
        <fullName evidence="4">YqiJ family protein</fullName>
    </submittedName>
</protein>
<dbReference type="Pfam" id="PF07290">
    <property type="entry name" value="YqiJ_OB"/>
    <property type="match status" value="1"/>
</dbReference>
<feature type="domain" description="Inner membrane protein YqiJ N-terminal" evidence="3">
    <location>
        <begin position="10"/>
        <end position="127"/>
    </location>
</feature>
<evidence type="ECO:0000259" key="3">
    <source>
        <dbReference type="Pfam" id="PF21001"/>
    </source>
</evidence>
<dbReference type="Proteomes" id="UP001212189">
    <property type="component" value="Chromosome"/>
</dbReference>
<feature type="transmembrane region" description="Helical" evidence="1">
    <location>
        <begin position="77"/>
        <end position="101"/>
    </location>
</feature>
<dbReference type="InterPro" id="IPR048376">
    <property type="entry name" value="YqiJ_N"/>
</dbReference>
<dbReference type="InterPro" id="IPR010840">
    <property type="entry name" value="YqiJ_OB"/>
</dbReference>
<reference evidence="4 5" key="1">
    <citation type="submission" date="2022-12" db="EMBL/GenBank/DDBJ databases">
        <title>Coexistence and Characterization of a Novel Tigecycline Resistance gene tet(X) variant and blaNDM-1 in a Pseudomonas caeni Isolate of Chicken Origin.</title>
        <authorList>
            <person name="Lu X."/>
            <person name="Zhang L."/>
            <person name="Li R."/>
            <person name="Wang Z."/>
        </authorList>
    </citation>
    <scope>NUCLEOTIDE SEQUENCE [LARGE SCALE GENOMIC DNA]</scope>
    <source>
        <strain evidence="4 5">CE14</strain>
    </source>
</reference>
<dbReference type="KEGG" id="dce:O6P33_03805"/>
<name>A0AAF0AJG6_9GAMM</name>
<proteinExistence type="predicted"/>